<reference evidence="7" key="1">
    <citation type="submission" date="2018-02" db="EMBL/GenBank/DDBJ databases">
        <authorList>
            <person name="Hausmann B."/>
        </authorList>
    </citation>
    <scope>NUCLEOTIDE SEQUENCE [LARGE SCALE GENOMIC DNA]</scope>
    <source>
        <strain evidence="7">Peat soil MAG SbA1</strain>
    </source>
</reference>
<evidence type="ECO:0000256" key="1">
    <source>
        <dbReference type="ARBA" id="ARBA00022737"/>
    </source>
</evidence>
<feature type="domain" description="Glycosyltransferase RgtA/B/C/D-like" evidence="5">
    <location>
        <begin position="99"/>
        <end position="218"/>
    </location>
</feature>
<feature type="transmembrane region" description="Helical" evidence="4">
    <location>
        <begin position="317"/>
        <end position="335"/>
    </location>
</feature>
<keyword evidence="4" id="KW-0812">Transmembrane</keyword>
<dbReference type="PROSITE" id="PS50293">
    <property type="entry name" value="TPR_REGION"/>
    <property type="match status" value="1"/>
</dbReference>
<dbReference type="PANTHER" id="PTHR44227">
    <property type="match status" value="1"/>
</dbReference>
<dbReference type="InterPro" id="IPR038731">
    <property type="entry name" value="RgtA/B/C-like"/>
</dbReference>
<feature type="transmembrane region" description="Helical" evidence="4">
    <location>
        <begin position="373"/>
        <end position="393"/>
    </location>
</feature>
<dbReference type="Proteomes" id="UP000238701">
    <property type="component" value="Unassembled WGS sequence"/>
</dbReference>
<dbReference type="InterPro" id="IPR019734">
    <property type="entry name" value="TPR_rpt"/>
</dbReference>
<dbReference type="Pfam" id="PF13432">
    <property type="entry name" value="TPR_16"/>
    <property type="match status" value="1"/>
</dbReference>
<protein>
    <submittedName>
        <fullName evidence="6">Putative Tetratricopeptide TPR_2 repeat protein</fullName>
    </submittedName>
</protein>
<organism evidence="6 7">
    <name type="scientific">Candidatus Sulfotelmatobacter kueseliae</name>
    <dbReference type="NCBI Taxonomy" id="2042962"/>
    <lineage>
        <taxon>Bacteria</taxon>
        <taxon>Pseudomonadati</taxon>
        <taxon>Acidobacteriota</taxon>
        <taxon>Terriglobia</taxon>
        <taxon>Terriglobales</taxon>
        <taxon>Candidatus Korobacteraceae</taxon>
        <taxon>Candidatus Sulfotelmatobacter</taxon>
    </lineage>
</organism>
<dbReference type="PROSITE" id="PS50005">
    <property type="entry name" value="TPR"/>
    <property type="match status" value="1"/>
</dbReference>
<feature type="transmembrane region" description="Helical" evidence="4">
    <location>
        <begin position="400"/>
        <end position="419"/>
    </location>
</feature>
<evidence type="ECO:0000256" key="4">
    <source>
        <dbReference type="SAM" id="Phobius"/>
    </source>
</evidence>
<dbReference type="InterPro" id="IPR052346">
    <property type="entry name" value="O-mannosyl-transferase_TMTC"/>
</dbReference>
<dbReference type="Gene3D" id="1.25.40.10">
    <property type="entry name" value="Tetratricopeptide repeat domain"/>
    <property type="match status" value="1"/>
</dbReference>
<dbReference type="EMBL" id="OMOD01000101">
    <property type="protein sequence ID" value="SPF37967.1"/>
    <property type="molecule type" value="Genomic_DNA"/>
</dbReference>
<evidence type="ECO:0000313" key="7">
    <source>
        <dbReference type="Proteomes" id="UP000238701"/>
    </source>
</evidence>
<name>A0A2U3KEI8_9BACT</name>
<feature type="transmembrane region" description="Helical" evidence="4">
    <location>
        <begin position="166"/>
        <end position="183"/>
    </location>
</feature>
<sequence>MSSSGKLRRQQKIESASEKSGAAFSPQKNVFIACLALVVATLAFYNPVAHCGFVYSDDIAYVTGTQHVRAGLTWATVEWAFGAIHTGFWHPLTWLSHALDCQVFGLNAAGHHYVSLLLHTASAVLLFLILLEATGAGWPSLVIAALFASHPENVESVAWASERKNVLSMFFFLWALWAYGRYVKRGGIRRYVGVVSLFALGLMAKPQIITLPFVLLLWDYWPLGSMFSTPSNVEGASTPRSFTYLVKEKVPLFLLAAVCSVVTVIAQRQESALRTLGEYSFSARMGNAIVSYARYIGHTLWPTRLAPIYPHTGVPPMSQIAAAAVLLVLVTAVVIWRRDLRYLPVGWFWFLGTLVPVIGIVQTGEQAMADRYAYLPMIGLFLMLVWPIAAAVEAKHIAKVWAAVPALMVLVTLGVLTYLQLAHWHDGETLWRYTIGVTERNYLAHDNLAMVLDGEGRPDEAISEFLVSEQYHRYPPDQLLKIGLYEQRNGHFQGAIEQYQKVSGSAADAKLRAAAWSQTGSAYIQMGEFEQARKSYENGLQANPNDPPSLVGSAMLAERDGNFSEAVMRLNQAMKVEPSGVGYLLLADALRHAGRFQEAQAAEDLAGKISPNLDQARKTAADTQVFFGYKAR</sequence>
<evidence type="ECO:0000259" key="5">
    <source>
        <dbReference type="Pfam" id="PF13231"/>
    </source>
</evidence>
<feature type="repeat" description="TPR" evidence="3">
    <location>
        <begin position="513"/>
        <end position="546"/>
    </location>
</feature>
<keyword evidence="4" id="KW-0472">Membrane</keyword>
<dbReference type="PANTHER" id="PTHR44227:SF3">
    <property type="entry name" value="PROTEIN O-MANNOSYL-TRANSFERASE TMTC4"/>
    <property type="match status" value="1"/>
</dbReference>
<keyword evidence="2 3" id="KW-0802">TPR repeat</keyword>
<evidence type="ECO:0000256" key="2">
    <source>
        <dbReference type="ARBA" id="ARBA00022803"/>
    </source>
</evidence>
<proteinExistence type="predicted"/>
<evidence type="ECO:0000256" key="3">
    <source>
        <dbReference type="PROSITE-ProRule" id="PRU00339"/>
    </source>
</evidence>
<keyword evidence="1" id="KW-0677">Repeat</keyword>
<accession>A0A2U3KEI8</accession>
<dbReference type="Pfam" id="PF07719">
    <property type="entry name" value="TPR_2"/>
    <property type="match status" value="1"/>
</dbReference>
<feature type="transmembrane region" description="Helical" evidence="4">
    <location>
        <begin position="195"/>
        <end position="218"/>
    </location>
</feature>
<evidence type="ECO:0000313" key="6">
    <source>
        <dbReference type="EMBL" id="SPF37967.1"/>
    </source>
</evidence>
<dbReference type="Pfam" id="PF13231">
    <property type="entry name" value="PMT_2"/>
    <property type="match status" value="1"/>
</dbReference>
<keyword evidence="4" id="KW-1133">Transmembrane helix</keyword>
<feature type="transmembrane region" description="Helical" evidence="4">
    <location>
        <begin position="123"/>
        <end position="146"/>
    </location>
</feature>
<dbReference type="SUPFAM" id="SSF48452">
    <property type="entry name" value="TPR-like"/>
    <property type="match status" value="2"/>
</dbReference>
<dbReference type="SMART" id="SM00028">
    <property type="entry name" value="TPR"/>
    <property type="match status" value="3"/>
</dbReference>
<dbReference type="InterPro" id="IPR013105">
    <property type="entry name" value="TPR_2"/>
</dbReference>
<feature type="transmembrane region" description="Helical" evidence="4">
    <location>
        <begin position="342"/>
        <end position="361"/>
    </location>
</feature>
<dbReference type="InterPro" id="IPR011990">
    <property type="entry name" value="TPR-like_helical_dom_sf"/>
</dbReference>
<dbReference type="OrthoDB" id="104668at2"/>
<dbReference type="AlphaFoldDB" id="A0A2U3KEI8"/>
<gene>
    <name evidence="6" type="ORF">SBA1_190093</name>
</gene>